<reference evidence="4 5" key="1">
    <citation type="journal article" date="2023" name="IScience">
        <title>Expanded male sex-determining region conserved during the evolution of homothallism in the green alga Volvox.</title>
        <authorList>
            <person name="Yamamoto K."/>
            <person name="Matsuzaki R."/>
            <person name="Mahakham W."/>
            <person name="Heman W."/>
            <person name="Sekimoto H."/>
            <person name="Kawachi M."/>
            <person name="Minakuchi Y."/>
            <person name="Toyoda A."/>
            <person name="Nozaki H."/>
        </authorList>
    </citation>
    <scope>NUCLEOTIDE SEQUENCE [LARGE SCALE GENOMIC DNA]</scope>
    <source>
        <strain evidence="4 5">NIES-4468</strain>
    </source>
</reference>
<dbReference type="EMBL" id="BSDZ01000013">
    <property type="protein sequence ID" value="GLI62476.1"/>
    <property type="molecule type" value="Genomic_DNA"/>
</dbReference>
<evidence type="ECO:0000313" key="5">
    <source>
        <dbReference type="Proteomes" id="UP001165090"/>
    </source>
</evidence>
<gene>
    <name evidence="4" type="ORF">VaNZ11_005107</name>
</gene>
<protein>
    <submittedName>
        <fullName evidence="4">Uncharacterized protein</fullName>
    </submittedName>
</protein>
<feature type="compositionally biased region" description="Basic residues" evidence="1">
    <location>
        <begin position="274"/>
        <end position="299"/>
    </location>
</feature>
<keyword evidence="2" id="KW-0472">Membrane</keyword>
<accession>A0ABQ5RXZ4</accession>
<keyword evidence="3" id="KW-0732">Signal</keyword>
<evidence type="ECO:0000313" key="4">
    <source>
        <dbReference type="EMBL" id="GLI62476.1"/>
    </source>
</evidence>
<evidence type="ECO:0000256" key="3">
    <source>
        <dbReference type="SAM" id="SignalP"/>
    </source>
</evidence>
<dbReference type="Proteomes" id="UP001165090">
    <property type="component" value="Unassembled WGS sequence"/>
</dbReference>
<feature type="signal peptide" evidence="3">
    <location>
        <begin position="1"/>
        <end position="21"/>
    </location>
</feature>
<feature type="transmembrane region" description="Helical" evidence="2">
    <location>
        <begin position="139"/>
        <end position="159"/>
    </location>
</feature>
<keyword evidence="2" id="KW-1133">Transmembrane helix</keyword>
<feature type="compositionally biased region" description="Basic and acidic residues" evidence="1">
    <location>
        <begin position="300"/>
        <end position="310"/>
    </location>
</feature>
<feature type="region of interest" description="Disordered" evidence="1">
    <location>
        <begin position="274"/>
        <end position="310"/>
    </location>
</feature>
<organism evidence="4 5">
    <name type="scientific">Volvox africanus</name>
    <dbReference type="NCBI Taxonomy" id="51714"/>
    <lineage>
        <taxon>Eukaryota</taxon>
        <taxon>Viridiplantae</taxon>
        <taxon>Chlorophyta</taxon>
        <taxon>core chlorophytes</taxon>
        <taxon>Chlorophyceae</taxon>
        <taxon>CS clade</taxon>
        <taxon>Chlamydomonadales</taxon>
        <taxon>Volvocaceae</taxon>
        <taxon>Volvox</taxon>
    </lineage>
</organism>
<feature type="transmembrane region" description="Helical" evidence="2">
    <location>
        <begin position="47"/>
        <end position="67"/>
    </location>
</feature>
<evidence type="ECO:0000256" key="2">
    <source>
        <dbReference type="SAM" id="Phobius"/>
    </source>
</evidence>
<evidence type="ECO:0000256" key="1">
    <source>
        <dbReference type="SAM" id="MobiDB-lite"/>
    </source>
</evidence>
<comment type="caution">
    <text evidence="4">The sequence shown here is derived from an EMBL/GenBank/DDBJ whole genome shotgun (WGS) entry which is preliminary data.</text>
</comment>
<feature type="chain" id="PRO_5047361026" evidence="3">
    <location>
        <begin position="22"/>
        <end position="310"/>
    </location>
</feature>
<name>A0ABQ5RXZ4_9CHLO</name>
<proteinExistence type="predicted"/>
<sequence>MDSVATVITLFVLGLVALALALSQHERLLTWAYSQSSTTALEALSGKILSLVVGWAFASLISFLNTWMRSEKVGGRHPASPTVVLSASASAPASVRPATNTHGALRPEAGEAVEYQELIGAISKCLDSHAYRKMPYSELADAAGAILLLVLCSAPAAAYRLSYILPYDRFKVAVLDSLERCLQFLDELPYLPDCMVVEEDDLAGGPEAVTRVGACSRVGLCRAGVSNLIWVNRCTGMGPYRRRVGVFHPLTPRPFSHTPLENTPTHAQTCTHTHTHRHTHTCTRAHTHRQAHRHKRRDTHTHTDTPTHIV</sequence>
<keyword evidence="5" id="KW-1185">Reference proteome</keyword>
<keyword evidence="2" id="KW-0812">Transmembrane</keyword>